<comment type="similarity">
    <text evidence="1 11">Belongs to the eukaryotic-type primase small subunit family.</text>
</comment>
<feature type="active site" evidence="11">
    <location>
        <position position="234"/>
    </location>
</feature>
<dbReference type="Pfam" id="PF20873">
    <property type="entry name" value="PriS_C"/>
    <property type="match status" value="1"/>
</dbReference>
<dbReference type="SUPFAM" id="SSF56747">
    <property type="entry name" value="Prim-pol domain"/>
    <property type="match status" value="1"/>
</dbReference>
<organism evidence="12 13">
    <name type="scientific">Sulfuracidifex metallicus DSM 6482 = JCM 9184</name>
    <dbReference type="NCBI Taxonomy" id="523847"/>
    <lineage>
        <taxon>Archaea</taxon>
        <taxon>Thermoproteota</taxon>
        <taxon>Thermoprotei</taxon>
        <taxon>Sulfolobales</taxon>
        <taxon>Sulfolobaceae</taxon>
        <taxon>Sulfuracidifex</taxon>
    </lineage>
</organism>
<keyword evidence="13" id="KW-1185">Reference proteome</keyword>
<proteinExistence type="inferred from homology"/>
<dbReference type="CDD" id="cd04860">
    <property type="entry name" value="AE_Prim_S"/>
    <property type="match status" value="1"/>
</dbReference>
<dbReference type="AlphaFoldDB" id="A0A6A9QRZ5"/>
<dbReference type="OrthoDB" id="31125at2157"/>
<dbReference type="GO" id="GO:0046872">
    <property type="term" value="F:metal ion binding"/>
    <property type="evidence" value="ECO:0007669"/>
    <property type="project" value="UniProtKB-KW"/>
</dbReference>
<dbReference type="Gene3D" id="3.90.920.10">
    <property type="entry name" value="DNA primase, PRIM domain"/>
    <property type="match status" value="1"/>
</dbReference>
<dbReference type="NCBIfam" id="NF001641">
    <property type="entry name" value="PRK00419.1-3"/>
    <property type="match status" value="1"/>
</dbReference>
<feature type="active site" evidence="11">
    <location>
        <position position="101"/>
    </location>
</feature>
<evidence type="ECO:0000256" key="10">
    <source>
        <dbReference type="ARBA" id="ARBA00023211"/>
    </source>
</evidence>
<feature type="active site" evidence="11">
    <location>
        <position position="103"/>
    </location>
</feature>
<dbReference type="EC" id="2.7.7.-" evidence="11"/>
<dbReference type="InterPro" id="IPR023639">
    <property type="entry name" value="DNA_primase_ssu_PriS"/>
</dbReference>
<evidence type="ECO:0000256" key="4">
    <source>
        <dbReference type="ARBA" id="ARBA00022679"/>
    </source>
</evidence>
<sequence>MATSMSHQGRNRIVKELFKEYYLTPGRLELPFDMELREFALQPIDFDGYIRHLSFRNEGELLNFLREKVPLHLFYSSAKYQLPDAKDVERKGWMGADLLFDIDADHLCETREIKFCPSCGSISSGEKCEKDGTELSSYVEMGEECLKEGARQAYLLEDILKHDFGMEPKVYFSGNRGFHVQVECMGECALLTSDERKEIVDYVSGDDVPDYNGSPSDPGWVGRKARGEKGVIVDRQVTIDVKRLIRIPNSLHGKSGLLVKRVEDVKSFVPRLDELSPFKGVVSFKPYVSINTSLYGQEISLEFGKMNIIPVSLGVLLHLKDLGEILAYVG</sequence>
<evidence type="ECO:0000256" key="5">
    <source>
        <dbReference type="ARBA" id="ARBA00022695"/>
    </source>
</evidence>
<evidence type="ECO:0000256" key="9">
    <source>
        <dbReference type="ARBA" id="ARBA00023163"/>
    </source>
</evidence>
<dbReference type="GO" id="GO:1990077">
    <property type="term" value="C:primosome complex"/>
    <property type="evidence" value="ECO:0007669"/>
    <property type="project" value="UniProtKB-KW"/>
</dbReference>
<keyword evidence="4 11" id="KW-0808">Transferase</keyword>
<evidence type="ECO:0000256" key="6">
    <source>
        <dbReference type="ARBA" id="ARBA00022705"/>
    </source>
</evidence>
<keyword evidence="6 11" id="KW-0235">DNA replication</keyword>
<evidence type="ECO:0000256" key="1">
    <source>
        <dbReference type="ARBA" id="ARBA00009762"/>
    </source>
</evidence>
<dbReference type="Proteomes" id="UP000470772">
    <property type="component" value="Unassembled WGS sequence"/>
</dbReference>
<evidence type="ECO:0000313" key="12">
    <source>
        <dbReference type="EMBL" id="MUN29961.1"/>
    </source>
</evidence>
<comment type="cofactor">
    <cofactor evidence="11">
        <name>Mg(2+)</name>
        <dbReference type="ChEBI" id="CHEBI:18420"/>
    </cofactor>
    <cofactor evidence="11">
        <name>Mn(2+)</name>
        <dbReference type="ChEBI" id="CHEBI:29035"/>
    </cofactor>
</comment>
<evidence type="ECO:0000313" key="13">
    <source>
        <dbReference type="Proteomes" id="UP000470772"/>
    </source>
</evidence>
<dbReference type="InterPro" id="IPR014052">
    <property type="entry name" value="DNA_primase_ssu_euk/arc"/>
</dbReference>
<evidence type="ECO:0000256" key="8">
    <source>
        <dbReference type="ARBA" id="ARBA00022842"/>
    </source>
</evidence>
<dbReference type="EMBL" id="WGGD01000005">
    <property type="protein sequence ID" value="MUN29961.1"/>
    <property type="molecule type" value="Genomic_DNA"/>
</dbReference>
<evidence type="ECO:0000256" key="3">
    <source>
        <dbReference type="ARBA" id="ARBA00022515"/>
    </source>
</evidence>
<comment type="caution">
    <text evidence="12">The sequence shown here is derived from an EMBL/GenBank/DDBJ whole genome shotgun (WGS) entry which is preliminary data.</text>
</comment>
<evidence type="ECO:0000256" key="2">
    <source>
        <dbReference type="ARBA" id="ARBA00022478"/>
    </source>
</evidence>
<name>A0A6A9QRZ5_SULME</name>
<dbReference type="GO" id="GO:0006269">
    <property type="term" value="P:DNA replication, synthesis of primer"/>
    <property type="evidence" value="ECO:0007669"/>
    <property type="project" value="UniProtKB-UniRule"/>
</dbReference>
<dbReference type="RefSeq" id="WP_054838884.1">
    <property type="nucleotide sequence ID" value="NZ_BBBY01000023.1"/>
</dbReference>
<keyword evidence="3 11" id="KW-0639">Primosome</keyword>
<protein>
    <recommendedName>
        <fullName evidence="11">DNA primase small subunit PriS</fullName>
        <ecNumber evidence="11">2.7.7.-</ecNumber>
    </recommendedName>
</protein>
<keyword evidence="9 11" id="KW-0804">Transcription</keyword>
<accession>A0A6A9QRZ5</accession>
<keyword evidence="10 11" id="KW-0464">Manganese</keyword>
<dbReference type="HAMAP" id="MF_00700">
    <property type="entry name" value="DNA_primase_sml_arc"/>
    <property type="match status" value="1"/>
</dbReference>
<dbReference type="GO" id="GO:0003899">
    <property type="term" value="F:DNA-directed RNA polymerase activity"/>
    <property type="evidence" value="ECO:0007669"/>
    <property type="project" value="UniProtKB-UniRule"/>
</dbReference>
<evidence type="ECO:0000256" key="11">
    <source>
        <dbReference type="HAMAP-Rule" id="MF_00700"/>
    </source>
</evidence>
<keyword evidence="7 11" id="KW-0479">Metal-binding</keyword>
<comment type="subunit">
    <text evidence="11">Heterodimer of a small subunit (PriS) and a large subunit (PriL).</text>
</comment>
<keyword evidence="8 11" id="KW-0460">Magnesium</keyword>
<reference evidence="12 13" key="1">
    <citation type="submission" date="2019-10" db="EMBL/GenBank/DDBJ databases">
        <title>Sequencing and Assembly of Multiple Reported Metal-Biooxidizing Members of the Extremely Thermoacidophilic Archaeal Family Sulfolobaceae.</title>
        <authorList>
            <person name="Counts J.A."/>
            <person name="Kelly R.M."/>
        </authorList>
    </citation>
    <scope>NUCLEOTIDE SEQUENCE [LARGE SCALE GENOMIC DNA]</scope>
    <source>
        <strain evidence="12 13">DSM 6482</strain>
    </source>
</reference>
<evidence type="ECO:0000256" key="7">
    <source>
        <dbReference type="ARBA" id="ARBA00022723"/>
    </source>
</evidence>
<keyword evidence="2 11" id="KW-0240">DNA-directed RNA polymerase</keyword>
<gene>
    <name evidence="11 12" type="primary">priS</name>
    <name evidence="12" type="ORF">GC250_11080</name>
</gene>
<keyword evidence="5 11" id="KW-0548">Nucleotidyltransferase</keyword>
<dbReference type="PANTHER" id="PTHR10536">
    <property type="entry name" value="DNA PRIMASE SMALL SUBUNIT"/>
    <property type="match status" value="1"/>
</dbReference>
<dbReference type="GO" id="GO:0000428">
    <property type="term" value="C:DNA-directed RNA polymerase complex"/>
    <property type="evidence" value="ECO:0007669"/>
    <property type="project" value="UniProtKB-KW"/>
</dbReference>
<comment type="function">
    <text evidence="11">Catalytic subunit of DNA primase, an RNA polymerase that catalyzes the synthesis of short RNA molecules used as primers for DNA polymerase during DNA replication. The small subunit contains the primase catalytic core and has DNA synthesis activity on its own. Binding to the large subunit stabilizes and modulates the activity, increasing the rate of DNA synthesis while decreasing the length of the DNA fragments, and conferring RNA synthesis capability. The DNA polymerase activity may enable DNA primase to also catalyze primer extension after primer synthesis. May also play a role in DNA repair.</text>
</comment>